<keyword evidence="2" id="KW-0732">Signal</keyword>
<accession>A0A853IL46</accession>
<evidence type="ECO:0000256" key="1">
    <source>
        <dbReference type="ARBA" id="ARBA00022801"/>
    </source>
</evidence>
<dbReference type="AlphaFoldDB" id="A0A853IL46"/>
<dbReference type="InterPro" id="IPR000209">
    <property type="entry name" value="Peptidase_S8/S53_dom"/>
</dbReference>
<protein>
    <recommendedName>
        <fullName evidence="3">Peptidase S8/S53 domain-containing protein</fullName>
    </recommendedName>
</protein>
<organism evidence="4 5">
    <name type="scientific">Spartinivicinus marinus</name>
    <dbReference type="NCBI Taxonomy" id="2994442"/>
    <lineage>
        <taxon>Bacteria</taxon>
        <taxon>Pseudomonadati</taxon>
        <taxon>Pseudomonadota</taxon>
        <taxon>Gammaproteobacteria</taxon>
        <taxon>Oceanospirillales</taxon>
        <taxon>Zooshikellaceae</taxon>
        <taxon>Spartinivicinus</taxon>
    </lineage>
</organism>
<keyword evidence="1" id="KW-0378">Hydrolase</keyword>
<dbReference type="PROSITE" id="PS00136">
    <property type="entry name" value="SUBTILASE_ASP"/>
    <property type="match status" value="1"/>
</dbReference>
<comment type="caution">
    <text evidence="4">The sequence shown here is derived from an EMBL/GenBank/DDBJ whole genome shotgun (WGS) entry which is preliminary data.</text>
</comment>
<evidence type="ECO:0000313" key="4">
    <source>
        <dbReference type="EMBL" id="NYZ69795.1"/>
    </source>
</evidence>
<dbReference type="SUPFAM" id="SSF52743">
    <property type="entry name" value="Subtilisin-like"/>
    <property type="match status" value="1"/>
</dbReference>
<dbReference type="EMBL" id="JACCKB010000149">
    <property type="protein sequence ID" value="NYZ69795.1"/>
    <property type="molecule type" value="Genomic_DNA"/>
</dbReference>
<evidence type="ECO:0000313" key="5">
    <source>
        <dbReference type="Proteomes" id="UP000569732"/>
    </source>
</evidence>
<evidence type="ECO:0000256" key="2">
    <source>
        <dbReference type="SAM" id="SignalP"/>
    </source>
</evidence>
<dbReference type="InterPro" id="IPR023827">
    <property type="entry name" value="Peptidase_S8_Asp-AS"/>
</dbReference>
<dbReference type="InterPro" id="IPR036852">
    <property type="entry name" value="Peptidase_S8/S53_dom_sf"/>
</dbReference>
<reference evidence="4 5" key="1">
    <citation type="submission" date="2020-07" db="EMBL/GenBank/DDBJ databases">
        <title>Endozoicomonas sp. nov., isolated from sediment.</title>
        <authorList>
            <person name="Gu T."/>
        </authorList>
    </citation>
    <scope>NUCLEOTIDE SEQUENCE [LARGE SCALE GENOMIC DNA]</scope>
    <source>
        <strain evidence="4 5">SM1973</strain>
    </source>
</reference>
<dbReference type="GO" id="GO:0004252">
    <property type="term" value="F:serine-type endopeptidase activity"/>
    <property type="evidence" value="ECO:0007669"/>
    <property type="project" value="InterPro"/>
</dbReference>
<dbReference type="Gene3D" id="3.40.50.200">
    <property type="entry name" value="Peptidase S8/S53 domain"/>
    <property type="match status" value="1"/>
</dbReference>
<sequence>MQFNKTKLFPLSVLFLSVLSVNTFSAPISNPETVVFKPLKNAKGIIISQPKQPSKQKRRVKRSTLLQDSTPLNDWFNLSPKQDGIEGSNVNRVYNSLNLNNSSPPVIVAVIDSGIDINHKDLQGKIWQNSDEIPDNGIDDDNNGYIDDIHGWNFIGGPDGSQVTTDTKAVTREYARYKKLVASGTTLSETQLKYFQEVEERYNQEITEYDFNYWLETEKK</sequence>
<name>A0A853IL46_9GAMM</name>
<feature type="chain" id="PRO_5032397293" description="Peptidase S8/S53 domain-containing protein" evidence="2">
    <location>
        <begin position="26"/>
        <end position="220"/>
    </location>
</feature>
<feature type="signal peptide" evidence="2">
    <location>
        <begin position="1"/>
        <end position="25"/>
    </location>
</feature>
<evidence type="ECO:0000259" key="3">
    <source>
        <dbReference type="Pfam" id="PF00082"/>
    </source>
</evidence>
<proteinExistence type="predicted"/>
<dbReference type="GO" id="GO:0006508">
    <property type="term" value="P:proteolysis"/>
    <property type="evidence" value="ECO:0007669"/>
    <property type="project" value="InterPro"/>
</dbReference>
<keyword evidence="5" id="KW-1185">Reference proteome</keyword>
<dbReference type="Proteomes" id="UP000569732">
    <property type="component" value="Unassembled WGS sequence"/>
</dbReference>
<dbReference type="Pfam" id="PF00082">
    <property type="entry name" value="Peptidase_S8"/>
    <property type="match status" value="1"/>
</dbReference>
<feature type="domain" description="Peptidase S8/S53" evidence="3">
    <location>
        <begin position="106"/>
        <end position="148"/>
    </location>
</feature>
<dbReference type="RefSeq" id="WP_180571769.1">
    <property type="nucleotide sequence ID" value="NZ_JACCKB010000149.1"/>
</dbReference>
<gene>
    <name evidence="4" type="ORF">H0A36_27670</name>
</gene>